<accession>A0A2K3KN23</accession>
<reference evidence="1 2" key="2">
    <citation type="journal article" date="2017" name="Front. Plant Sci.">
        <title>Gene Classification and Mining of Molecular Markers Useful in Red Clover (Trifolium pratense) Breeding.</title>
        <authorList>
            <person name="Istvanek J."/>
            <person name="Dluhosova J."/>
            <person name="Dluhos P."/>
            <person name="Patkova L."/>
            <person name="Nedelnik J."/>
            <person name="Repkova J."/>
        </authorList>
    </citation>
    <scope>NUCLEOTIDE SEQUENCE [LARGE SCALE GENOMIC DNA]</scope>
    <source>
        <strain evidence="2">cv. Tatra</strain>
        <tissue evidence="1">Young leaves</tissue>
    </source>
</reference>
<proteinExistence type="predicted"/>
<evidence type="ECO:0000313" key="1">
    <source>
        <dbReference type="EMBL" id="PNX67670.1"/>
    </source>
</evidence>
<dbReference type="Proteomes" id="UP000236291">
    <property type="component" value="Unassembled WGS sequence"/>
</dbReference>
<dbReference type="AlphaFoldDB" id="A0A2K3KN23"/>
<dbReference type="EMBL" id="ASHM01214050">
    <property type="protein sequence ID" value="PNX67670.1"/>
    <property type="molecule type" value="Genomic_DNA"/>
</dbReference>
<feature type="non-terminal residue" evidence="1">
    <location>
        <position position="1"/>
    </location>
</feature>
<gene>
    <name evidence="1" type="ORF">L195_g063628</name>
</gene>
<reference evidence="1 2" key="1">
    <citation type="journal article" date="2014" name="Am. J. Bot.">
        <title>Genome assembly and annotation for red clover (Trifolium pratense; Fabaceae).</title>
        <authorList>
            <person name="Istvanek J."/>
            <person name="Jaros M."/>
            <person name="Krenek A."/>
            <person name="Repkova J."/>
        </authorList>
    </citation>
    <scope>NUCLEOTIDE SEQUENCE [LARGE SCALE GENOMIC DNA]</scope>
    <source>
        <strain evidence="2">cv. Tatra</strain>
        <tissue evidence="1">Young leaves</tissue>
    </source>
</reference>
<organism evidence="1 2">
    <name type="scientific">Trifolium pratense</name>
    <name type="common">Red clover</name>
    <dbReference type="NCBI Taxonomy" id="57577"/>
    <lineage>
        <taxon>Eukaryota</taxon>
        <taxon>Viridiplantae</taxon>
        <taxon>Streptophyta</taxon>
        <taxon>Embryophyta</taxon>
        <taxon>Tracheophyta</taxon>
        <taxon>Spermatophyta</taxon>
        <taxon>Magnoliopsida</taxon>
        <taxon>eudicotyledons</taxon>
        <taxon>Gunneridae</taxon>
        <taxon>Pentapetalae</taxon>
        <taxon>rosids</taxon>
        <taxon>fabids</taxon>
        <taxon>Fabales</taxon>
        <taxon>Fabaceae</taxon>
        <taxon>Papilionoideae</taxon>
        <taxon>50 kb inversion clade</taxon>
        <taxon>NPAAA clade</taxon>
        <taxon>Hologalegina</taxon>
        <taxon>IRL clade</taxon>
        <taxon>Trifolieae</taxon>
        <taxon>Trifolium</taxon>
    </lineage>
</organism>
<protein>
    <submittedName>
        <fullName evidence="1">Uncharacterized protein</fullName>
    </submittedName>
</protein>
<sequence>GGGLVVVTRYMSCPILGYVGMENAGFPRLKLKERITYLLGT</sequence>
<evidence type="ECO:0000313" key="2">
    <source>
        <dbReference type="Proteomes" id="UP000236291"/>
    </source>
</evidence>
<name>A0A2K3KN23_TRIPR</name>
<comment type="caution">
    <text evidence="1">The sequence shown here is derived from an EMBL/GenBank/DDBJ whole genome shotgun (WGS) entry which is preliminary data.</text>
</comment>